<dbReference type="Proteomes" id="UP001222932">
    <property type="component" value="Unassembled WGS sequence"/>
</dbReference>
<feature type="region of interest" description="Disordered" evidence="1">
    <location>
        <begin position="257"/>
        <end position="286"/>
    </location>
</feature>
<proteinExistence type="predicted"/>
<feature type="compositionally biased region" description="Low complexity" evidence="1">
    <location>
        <begin position="53"/>
        <end position="64"/>
    </location>
</feature>
<feature type="region of interest" description="Disordered" evidence="1">
    <location>
        <begin position="1"/>
        <end position="83"/>
    </location>
</feature>
<protein>
    <submittedName>
        <fullName evidence="2">Uncharacterized protein</fullName>
    </submittedName>
</protein>
<feature type="compositionally biased region" description="Low complexity" evidence="1">
    <location>
        <begin position="29"/>
        <end position="44"/>
    </location>
</feature>
<feature type="compositionally biased region" description="Basic residues" evidence="1">
    <location>
        <begin position="274"/>
        <end position="286"/>
    </location>
</feature>
<organism evidence="2 3">
    <name type="scientific">Cutaneotrichosporon spelunceum</name>
    <dbReference type="NCBI Taxonomy" id="1672016"/>
    <lineage>
        <taxon>Eukaryota</taxon>
        <taxon>Fungi</taxon>
        <taxon>Dikarya</taxon>
        <taxon>Basidiomycota</taxon>
        <taxon>Agaricomycotina</taxon>
        <taxon>Tremellomycetes</taxon>
        <taxon>Trichosporonales</taxon>
        <taxon>Trichosporonaceae</taxon>
        <taxon>Cutaneotrichosporon</taxon>
    </lineage>
</organism>
<feature type="compositionally biased region" description="Polar residues" evidence="1">
    <location>
        <begin position="7"/>
        <end position="28"/>
    </location>
</feature>
<name>A0AAD3TXX0_9TREE</name>
<gene>
    <name evidence="2" type="ORF">CspeluHIS016_0505510</name>
</gene>
<reference evidence="2" key="2">
    <citation type="submission" date="2023-06" db="EMBL/GenBank/DDBJ databases">
        <authorList>
            <person name="Kobayashi Y."/>
            <person name="Kayamori A."/>
            <person name="Aoki K."/>
            <person name="Shiwa Y."/>
            <person name="Fujita N."/>
            <person name="Sugita T."/>
            <person name="Iwasaki W."/>
            <person name="Tanaka N."/>
            <person name="Takashima M."/>
        </authorList>
    </citation>
    <scope>NUCLEOTIDE SEQUENCE</scope>
    <source>
        <strain evidence="2">HIS016</strain>
    </source>
</reference>
<accession>A0AAD3TXX0</accession>
<evidence type="ECO:0000313" key="2">
    <source>
        <dbReference type="EMBL" id="GMK58519.1"/>
    </source>
</evidence>
<evidence type="ECO:0000256" key="1">
    <source>
        <dbReference type="SAM" id="MobiDB-lite"/>
    </source>
</evidence>
<reference evidence="2" key="1">
    <citation type="journal article" date="2023" name="BMC Genomics">
        <title>Chromosome-level genome assemblies of Cutaneotrichosporon spp. (Trichosporonales, Basidiomycota) reveal imbalanced evolution between nucleotide sequences and chromosome synteny.</title>
        <authorList>
            <person name="Kobayashi Y."/>
            <person name="Kayamori A."/>
            <person name="Aoki K."/>
            <person name="Shiwa Y."/>
            <person name="Matsutani M."/>
            <person name="Fujita N."/>
            <person name="Sugita T."/>
            <person name="Iwasaki W."/>
            <person name="Tanaka N."/>
            <person name="Takashima M."/>
        </authorList>
    </citation>
    <scope>NUCLEOTIDE SEQUENCE</scope>
    <source>
        <strain evidence="2">HIS016</strain>
    </source>
</reference>
<evidence type="ECO:0000313" key="3">
    <source>
        <dbReference type="Proteomes" id="UP001222932"/>
    </source>
</evidence>
<keyword evidence="3" id="KW-1185">Reference proteome</keyword>
<dbReference type="AlphaFoldDB" id="A0AAD3TXX0"/>
<comment type="caution">
    <text evidence="2">The sequence shown here is derived from an EMBL/GenBank/DDBJ whole genome shotgun (WGS) entry which is preliminary data.</text>
</comment>
<dbReference type="EMBL" id="BTCM01000005">
    <property type="protein sequence ID" value="GMK58519.1"/>
    <property type="molecule type" value="Genomic_DNA"/>
</dbReference>
<sequence length="429" mass="45866">MSGPPSLRQTPKVSTPNSTPAEHQQLNGASSSSTPAAPPTLAASRDVYHRPYIPGEPTTITETIASAPNPHNADFSPLPFTQDETMDPLALDAAAEEEPGSPTARLLRAIAPPNATQPNPNWPAPPPNASVNLFIGRALLSNGNDNWPLKPNDIVNWIRKHYPDEWDGDEGRCSAHRVRTYLARKGADMYYEKLNQGCIAGWRIRQNHLWRFENGGFQGRGMKQEEAILNAQKENEMAATAAHKAAAAAALAQGHPGIRVSMSSNNPGEGPPAKRQRKMNGQARRKNLKKAEEYDYGYEFQTSTSATPAISASDIPLAGPSHSQPVHQSLEAAAAAAVAAAANAEAAGTPIGSAGQTPASTSQGDSALDTSMVHQAMAAANSAQMDELEMGMQLPIEMQMHSGTHDDEDQRYDYSQGYYAGQGQVYGGQ</sequence>